<dbReference type="InParanoid" id="K5VIP6"/>
<accession>K5VIP6</accession>
<dbReference type="Proteomes" id="UP000008370">
    <property type="component" value="Unassembled WGS sequence"/>
</dbReference>
<evidence type="ECO:0000256" key="1">
    <source>
        <dbReference type="SAM" id="MobiDB-lite"/>
    </source>
</evidence>
<feature type="region of interest" description="Disordered" evidence="1">
    <location>
        <begin position="1"/>
        <end position="53"/>
    </location>
</feature>
<organism evidence="2 3">
    <name type="scientific">Phanerochaete carnosa (strain HHB-10118-sp)</name>
    <name type="common">White-rot fungus</name>
    <name type="synonym">Peniophora carnosa</name>
    <dbReference type="NCBI Taxonomy" id="650164"/>
    <lineage>
        <taxon>Eukaryota</taxon>
        <taxon>Fungi</taxon>
        <taxon>Dikarya</taxon>
        <taxon>Basidiomycota</taxon>
        <taxon>Agaricomycotina</taxon>
        <taxon>Agaricomycetes</taxon>
        <taxon>Polyporales</taxon>
        <taxon>Phanerochaetaceae</taxon>
        <taxon>Phanerochaete</taxon>
    </lineage>
</organism>
<evidence type="ECO:0000313" key="2">
    <source>
        <dbReference type="EMBL" id="EKM51158.1"/>
    </source>
</evidence>
<dbReference type="EMBL" id="JH930477">
    <property type="protein sequence ID" value="EKM51158.1"/>
    <property type="molecule type" value="Genomic_DNA"/>
</dbReference>
<gene>
    <name evidence="2" type="ORF">PHACADRAFT_263158</name>
</gene>
<dbReference type="GeneID" id="18918479"/>
<dbReference type="RefSeq" id="XP_007400313.1">
    <property type="nucleotide sequence ID" value="XM_007400251.1"/>
</dbReference>
<protein>
    <submittedName>
        <fullName evidence="2">Uncharacterized protein</fullName>
    </submittedName>
</protein>
<proteinExistence type="predicted"/>
<keyword evidence="3" id="KW-1185">Reference proteome</keyword>
<reference evidence="2 3" key="1">
    <citation type="journal article" date="2012" name="BMC Genomics">
        <title>Comparative genomics of the white-rot fungi, Phanerochaete carnosa and P. chrysosporium, to elucidate the genetic basis of the distinct wood types they colonize.</title>
        <authorList>
            <person name="Suzuki H."/>
            <person name="MacDonald J."/>
            <person name="Syed K."/>
            <person name="Salamov A."/>
            <person name="Hori C."/>
            <person name="Aerts A."/>
            <person name="Henrissat B."/>
            <person name="Wiebenga A."/>
            <person name="vanKuyk P.A."/>
            <person name="Barry K."/>
            <person name="Lindquist E."/>
            <person name="LaButti K."/>
            <person name="Lapidus A."/>
            <person name="Lucas S."/>
            <person name="Coutinho P."/>
            <person name="Gong Y."/>
            <person name="Samejima M."/>
            <person name="Mahadevan R."/>
            <person name="Abou-Zaid M."/>
            <person name="de Vries R.P."/>
            <person name="Igarashi K."/>
            <person name="Yadav J.S."/>
            <person name="Grigoriev I.V."/>
            <person name="Master E.R."/>
        </authorList>
    </citation>
    <scope>NUCLEOTIDE SEQUENCE [LARGE SCALE GENOMIC DNA]</scope>
    <source>
        <strain evidence="2 3">HHB-10118-sp</strain>
    </source>
</reference>
<sequence>MGAGRYYKHVSDVKQSKRPRAATACRRRMCHSHSKRLMMSSPRSGARCVGIES</sequence>
<feature type="compositionally biased region" description="Basic residues" evidence="1">
    <location>
        <begin position="16"/>
        <end position="36"/>
    </location>
</feature>
<evidence type="ECO:0000313" key="3">
    <source>
        <dbReference type="Proteomes" id="UP000008370"/>
    </source>
</evidence>
<dbReference type="HOGENOM" id="CLU_3069447_0_0_1"/>
<dbReference type="AlphaFoldDB" id="K5VIP6"/>
<dbReference type="KEGG" id="pco:PHACADRAFT_263158"/>
<name>K5VIP6_PHACS</name>